<reference evidence="4" key="1">
    <citation type="journal article" date="2006" name="PLoS Biol.">
        <title>Macronuclear genome sequence of the ciliate Tetrahymena thermophila, a model eukaryote.</title>
        <authorList>
            <person name="Eisen J.A."/>
            <person name="Coyne R.S."/>
            <person name="Wu M."/>
            <person name="Wu D."/>
            <person name="Thiagarajan M."/>
            <person name="Wortman J.R."/>
            <person name="Badger J.H."/>
            <person name="Ren Q."/>
            <person name="Amedeo P."/>
            <person name="Jones K.M."/>
            <person name="Tallon L.J."/>
            <person name="Delcher A.L."/>
            <person name="Salzberg S.L."/>
            <person name="Silva J.C."/>
            <person name="Haas B.J."/>
            <person name="Majoros W.H."/>
            <person name="Farzad M."/>
            <person name="Carlton J.M."/>
            <person name="Smith R.K. Jr."/>
            <person name="Garg J."/>
            <person name="Pearlman R.E."/>
            <person name="Karrer K.M."/>
            <person name="Sun L."/>
            <person name="Manning G."/>
            <person name="Elde N.C."/>
            <person name="Turkewitz A.P."/>
            <person name="Asai D.J."/>
            <person name="Wilkes D.E."/>
            <person name="Wang Y."/>
            <person name="Cai H."/>
            <person name="Collins K."/>
            <person name="Stewart B.A."/>
            <person name="Lee S.R."/>
            <person name="Wilamowska K."/>
            <person name="Weinberg Z."/>
            <person name="Ruzzo W.L."/>
            <person name="Wloga D."/>
            <person name="Gaertig J."/>
            <person name="Frankel J."/>
            <person name="Tsao C.-C."/>
            <person name="Gorovsky M.A."/>
            <person name="Keeling P.J."/>
            <person name="Waller R.F."/>
            <person name="Patron N.J."/>
            <person name="Cherry J.M."/>
            <person name="Stover N.A."/>
            <person name="Krieger C.J."/>
            <person name="del Toro C."/>
            <person name="Ryder H.F."/>
            <person name="Williamson S.C."/>
            <person name="Barbeau R.A."/>
            <person name="Hamilton E.P."/>
            <person name="Orias E."/>
        </authorList>
    </citation>
    <scope>NUCLEOTIDE SEQUENCE [LARGE SCALE GENOMIC DNA]</scope>
    <source>
        <strain evidence="4">SB210</strain>
    </source>
</reference>
<dbReference type="GeneID" id="7825133"/>
<dbReference type="Proteomes" id="UP000009168">
    <property type="component" value="Unassembled WGS sequence"/>
</dbReference>
<proteinExistence type="predicted"/>
<feature type="compositionally biased region" description="Low complexity" evidence="1">
    <location>
        <begin position="12"/>
        <end position="31"/>
    </location>
</feature>
<organism evidence="3 4">
    <name type="scientific">Tetrahymena thermophila (strain SB210)</name>
    <dbReference type="NCBI Taxonomy" id="312017"/>
    <lineage>
        <taxon>Eukaryota</taxon>
        <taxon>Sar</taxon>
        <taxon>Alveolata</taxon>
        <taxon>Ciliophora</taxon>
        <taxon>Intramacronucleata</taxon>
        <taxon>Oligohymenophorea</taxon>
        <taxon>Hymenostomatida</taxon>
        <taxon>Tetrahymenina</taxon>
        <taxon>Tetrahymenidae</taxon>
        <taxon>Tetrahymena</taxon>
    </lineage>
</organism>
<dbReference type="RefSeq" id="XP_001012935.1">
    <property type="nucleotide sequence ID" value="XM_001012935.1"/>
</dbReference>
<name>Q237Q1_TETTS</name>
<evidence type="ECO:0000313" key="4">
    <source>
        <dbReference type="Proteomes" id="UP000009168"/>
    </source>
</evidence>
<dbReference type="AlphaFoldDB" id="Q237Q1"/>
<dbReference type="EMBL" id="GG662743">
    <property type="protein sequence ID" value="EAR92690.1"/>
    <property type="molecule type" value="Genomic_DNA"/>
</dbReference>
<feature type="region of interest" description="Disordered" evidence="1">
    <location>
        <begin position="180"/>
        <end position="230"/>
    </location>
</feature>
<dbReference type="Pfam" id="PF25560">
    <property type="entry name" value="DUF7932"/>
    <property type="match status" value="1"/>
</dbReference>
<dbReference type="OrthoDB" id="17903at2759"/>
<evidence type="ECO:0000256" key="1">
    <source>
        <dbReference type="SAM" id="MobiDB-lite"/>
    </source>
</evidence>
<feature type="region of interest" description="Disordered" evidence="1">
    <location>
        <begin position="117"/>
        <end position="144"/>
    </location>
</feature>
<dbReference type="HOGENOM" id="CLU_287237_0_0_1"/>
<dbReference type="eggNOG" id="ENOG502RZQJ">
    <property type="taxonomic scope" value="Eukaryota"/>
</dbReference>
<dbReference type="InParanoid" id="Q237Q1"/>
<evidence type="ECO:0000259" key="2">
    <source>
        <dbReference type="Pfam" id="PF25560"/>
    </source>
</evidence>
<feature type="region of interest" description="Disordered" evidence="1">
    <location>
        <begin position="1"/>
        <end position="43"/>
    </location>
</feature>
<accession>Q237Q1</accession>
<protein>
    <recommendedName>
        <fullName evidence="2">DUF7932 domain-containing protein</fullName>
    </recommendedName>
</protein>
<feature type="compositionally biased region" description="Polar residues" evidence="1">
    <location>
        <begin position="193"/>
        <end position="208"/>
    </location>
</feature>
<gene>
    <name evidence="3" type="ORF">TTHERM_00320360</name>
</gene>
<evidence type="ECO:0000313" key="3">
    <source>
        <dbReference type="EMBL" id="EAR92690.1"/>
    </source>
</evidence>
<feature type="compositionally biased region" description="Gly residues" evidence="1">
    <location>
        <begin position="118"/>
        <end position="141"/>
    </location>
</feature>
<keyword evidence="4" id="KW-1185">Reference proteome</keyword>
<dbReference type="InterPro" id="IPR057692">
    <property type="entry name" value="DUF7932"/>
</dbReference>
<dbReference type="STRING" id="312017.Q237Q1"/>
<dbReference type="KEGG" id="tet:TTHERM_00320360"/>
<sequence length="1074" mass="121466">MIHFNYDGESGKSGYRGSSGSSGSSGKDGQNGSNGGQGSKGSNACALDLQMSAQGDQIVIIETNYQNKRTTLPLGNSSNGITFSACGGSGGRGGDGGNGGRGGDGCRGNDATQSSCGTDGGNGGNGGNGGDGGHGGDGGNGANISVRVNQEDMDILMIVGSYICYGGAGGSGGKGGFGGRGGSGGSGGSSYSWTETDSEGNTNSYSNQGGRDGHSGIGGRSGNIGRSGQSGSDGSFYYVVQGNKYYSRYNLSINSVEKVQSDDNIIEPGEYLQINQMSLANDGGMPTPTHQRIQLSLVSNQYLTFKQSDSVYIAQSINSGQKYQLQSPLKFQINEQLQPAIDSVFRVTTNLNYKATVERVNKSFENISKYATQYQIRYPVELSEIQVLRSIQLKEEAPIAFSIANLSSKPIGFETISKRLLNIRVVLNNTSYVAQFYPKAIIDQDKERRNSLEKANLSYSSDNYINPQPQDNINILLDQEFVTSLMPNEKKIISGTIKFVDLDLAYNTNYEMSVHLDLGYYHNQQNLYQTIQTRKFAIQLSQPYENKENSEYLLIVNSETKRALIEQIKQFAYSFGSHVDIWNISNYQGFNFDYVGNADKSFKELYKNKVIIVLCNDYKLINGATHNAVKQIGEKNIYNSIKFHQIQYYILGQKNLYDSKWLTSQNLDDINLYEKKVEDFDIVKKRFSRNFLDTLIKRMNVKEQEQLTIRQQHQAYQFNYLEKLYCCCVLEEKLIQQRCQKILKEIEQKNCRYYHKIIYNYRGKIIEDSIFSKLCNIGSVKVVEALRKDQAQVIERSCYIELKQEVDSVDKFCLVKLLSFEKKLLFFTRSLTNVENAKLVINCILSDLVDEFITYQKSGIPSTEYRNYMNKWNQVYEFQFQNYFQINKKQNKQDNYKANLEKQNNNDQAKIKIREYFHSQIFQFKISLSKQQNCFQKLFCCFSSLSSLISHCNYILDSISQKLFQSKKEVKNQNEIIKYINQNLLASSLVHIQQPYLNDKNLDKEGFCVSNIHMNSQFLSIQEYGIYKQDPYQSLNRIQEGSFFFLDENSQQVDQIKRQSKIEHFERLIKFQND</sequence>
<feature type="domain" description="DUF7932" evidence="2">
    <location>
        <begin position="261"/>
        <end position="378"/>
    </location>
</feature>